<evidence type="ECO:0000259" key="3">
    <source>
        <dbReference type="PROSITE" id="PS51186"/>
    </source>
</evidence>
<dbReference type="InterPro" id="IPR050832">
    <property type="entry name" value="Bact_Acetyltransf"/>
</dbReference>
<evidence type="ECO:0000256" key="2">
    <source>
        <dbReference type="ARBA" id="ARBA00023315"/>
    </source>
</evidence>
<dbReference type="EMBL" id="BAAAHP010000154">
    <property type="protein sequence ID" value="GAA0895139.1"/>
    <property type="molecule type" value="Genomic_DNA"/>
</dbReference>
<accession>A0ABN1N6A7</accession>
<feature type="domain" description="N-acetyltransferase" evidence="3">
    <location>
        <begin position="9"/>
        <end position="163"/>
    </location>
</feature>
<evidence type="ECO:0000256" key="1">
    <source>
        <dbReference type="ARBA" id="ARBA00022679"/>
    </source>
</evidence>
<dbReference type="Gene3D" id="3.40.630.30">
    <property type="match status" value="1"/>
</dbReference>
<evidence type="ECO:0000313" key="4">
    <source>
        <dbReference type="EMBL" id="GAA0895139.1"/>
    </source>
</evidence>
<reference evidence="4 5" key="1">
    <citation type="journal article" date="2019" name="Int. J. Syst. Evol. Microbiol.">
        <title>The Global Catalogue of Microorganisms (GCM) 10K type strain sequencing project: providing services to taxonomists for standard genome sequencing and annotation.</title>
        <authorList>
            <consortium name="The Broad Institute Genomics Platform"/>
            <consortium name="The Broad Institute Genome Sequencing Center for Infectious Disease"/>
            <person name="Wu L."/>
            <person name="Ma J."/>
        </authorList>
    </citation>
    <scope>NUCLEOTIDE SEQUENCE [LARGE SCALE GENOMIC DNA]</scope>
    <source>
        <strain evidence="4 5">JCM 11117</strain>
    </source>
</reference>
<dbReference type="InterPro" id="IPR000182">
    <property type="entry name" value="GNAT_dom"/>
</dbReference>
<dbReference type="PANTHER" id="PTHR43877">
    <property type="entry name" value="AMINOALKYLPHOSPHONATE N-ACETYLTRANSFERASE-RELATED-RELATED"/>
    <property type="match status" value="1"/>
</dbReference>
<protein>
    <submittedName>
        <fullName evidence="4">GNAT family N-acetyltransferase</fullName>
    </submittedName>
</protein>
<dbReference type="Pfam" id="PF00583">
    <property type="entry name" value="Acetyltransf_1"/>
    <property type="match status" value="1"/>
</dbReference>
<dbReference type="CDD" id="cd04301">
    <property type="entry name" value="NAT_SF"/>
    <property type="match status" value="1"/>
</dbReference>
<dbReference type="SUPFAM" id="SSF55729">
    <property type="entry name" value="Acyl-CoA N-acyltransferases (Nat)"/>
    <property type="match status" value="1"/>
</dbReference>
<keyword evidence="1" id="KW-0808">Transferase</keyword>
<comment type="caution">
    <text evidence="4">The sequence shown here is derived from an EMBL/GenBank/DDBJ whole genome shotgun (WGS) entry which is preliminary data.</text>
</comment>
<dbReference type="Proteomes" id="UP001499967">
    <property type="component" value="Unassembled WGS sequence"/>
</dbReference>
<evidence type="ECO:0000313" key="5">
    <source>
        <dbReference type="Proteomes" id="UP001499967"/>
    </source>
</evidence>
<dbReference type="InterPro" id="IPR016181">
    <property type="entry name" value="Acyl_CoA_acyltransferase"/>
</dbReference>
<proteinExistence type="predicted"/>
<keyword evidence="2" id="KW-0012">Acyltransferase</keyword>
<organism evidence="4 5">
    <name type="scientific">Pseudonocardia zijingensis</name>
    <dbReference type="NCBI Taxonomy" id="153376"/>
    <lineage>
        <taxon>Bacteria</taxon>
        <taxon>Bacillati</taxon>
        <taxon>Actinomycetota</taxon>
        <taxon>Actinomycetes</taxon>
        <taxon>Pseudonocardiales</taxon>
        <taxon>Pseudonocardiaceae</taxon>
        <taxon>Pseudonocardia</taxon>
    </lineage>
</organism>
<sequence>MGGMDQPGVTLRGMTEDEYRTYVHEVQATVVRELVASMPEEEARAKAAGGIAQYLPDGLATPHHTLVVAEDATGAPVGNAWIGPDPQRAEGSGAAWLYDINVHPHVRRRGYGSAILAEVEALVRRNGMTTLGLNVVGSNVAAIALYGKHGYVVSTMQMSKRLQ</sequence>
<name>A0ABN1N6A7_9PSEU</name>
<keyword evidence="5" id="KW-1185">Reference proteome</keyword>
<gene>
    <name evidence="4" type="ORF">GCM10009559_49820</name>
</gene>
<dbReference type="PROSITE" id="PS51186">
    <property type="entry name" value="GNAT"/>
    <property type="match status" value="1"/>
</dbReference>